<proteinExistence type="predicted"/>
<gene>
    <name evidence="1" type="ORF">AU467_15285</name>
</gene>
<comment type="caution">
    <text evidence="1">The sequence shown here is derived from an EMBL/GenBank/DDBJ whole genome shotgun (WGS) entry which is preliminary data.</text>
</comment>
<dbReference type="AlphaFoldDB" id="A0A101KVI3"/>
<reference evidence="1 2" key="1">
    <citation type="submission" date="2015-12" db="EMBL/GenBank/DDBJ databases">
        <title>Draft genome sequence of Mesorhizobium sp. UFLA 01-765, a multitolerant efficient symbiont and plant-growth promoting strain isolated from Zn-mining soil using Leucaena leucocephala as a trap plant.</title>
        <authorList>
            <person name="Rangel W.M."/>
            <person name="Thijs S."/>
            <person name="Longatti S.M."/>
            <person name="Moreira F.M."/>
            <person name="Weyens N."/>
            <person name="Vangronsveld J."/>
            <person name="Van Hamme J.D."/>
            <person name="Bottos E.M."/>
            <person name="Rineau F."/>
        </authorList>
    </citation>
    <scope>NUCLEOTIDE SEQUENCE [LARGE SCALE GENOMIC DNA]</scope>
    <source>
        <strain evidence="1 2">UFLA 01-765</strain>
    </source>
</reference>
<evidence type="ECO:0000313" key="2">
    <source>
        <dbReference type="Proteomes" id="UP000053176"/>
    </source>
</evidence>
<sequence length="139" mass="15531">MGLDVAVFKSVSALEREFPRYRFQREPKTGECWVTHPEGVNLDWHTVTARDWRVGNILHIGALRDAVAGHLGEGSALERLVLGSGSSVGDVIDEPSFGELERELKLIETNQDAWVREFADGLAEMIGMARREKNPIVFV</sequence>
<dbReference type="OrthoDB" id="8078493at2"/>
<dbReference type="EMBL" id="LPWA01000068">
    <property type="protein sequence ID" value="KUM27751.1"/>
    <property type="molecule type" value="Genomic_DNA"/>
</dbReference>
<organism evidence="1 2">
    <name type="scientific">Rhizobium loti</name>
    <name type="common">Mesorhizobium loti</name>
    <dbReference type="NCBI Taxonomy" id="381"/>
    <lineage>
        <taxon>Bacteria</taxon>
        <taxon>Pseudomonadati</taxon>
        <taxon>Pseudomonadota</taxon>
        <taxon>Alphaproteobacteria</taxon>
        <taxon>Hyphomicrobiales</taxon>
        <taxon>Phyllobacteriaceae</taxon>
        <taxon>Mesorhizobium</taxon>
    </lineage>
</organism>
<evidence type="ECO:0000313" key="1">
    <source>
        <dbReference type="EMBL" id="KUM27751.1"/>
    </source>
</evidence>
<protein>
    <submittedName>
        <fullName evidence="1">Uncharacterized protein</fullName>
    </submittedName>
</protein>
<name>A0A101KVI3_RHILI</name>
<dbReference type="Proteomes" id="UP000053176">
    <property type="component" value="Unassembled WGS sequence"/>
</dbReference>
<accession>A0A101KVI3</accession>